<dbReference type="VEuPathDB" id="FungiDB:PPTG_10563"/>
<reference evidence="2 3" key="2">
    <citation type="submission" date="2013-11" db="EMBL/GenBank/DDBJ databases">
        <title>The Genome Sequence of Phytophthora parasitica INRA-310.</title>
        <authorList>
            <consortium name="The Broad Institute Genomics Platform"/>
            <person name="Russ C."/>
            <person name="Tyler B."/>
            <person name="Panabieres F."/>
            <person name="Shan W."/>
            <person name="Tripathy S."/>
            <person name="Grunwald N."/>
            <person name="Machado M."/>
            <person name="Johnson C.S."/>
            <person name="Arredondo F."/>
            <person name="Hong C."/>
            <person name="Coffey M."/>
            <person name="Young S.K."/>
            <person name="Zeng Q."/>
            <person name="Gargeya S."/>
            <person name="Fitzgerald M."/>
            <person name="Abouelleil A."/>
            <person name="Alvarado L."/>
            <person name="Chapman S.B."/>
            <person name="Gainer-Dewar J."/>
            <person name="Goldberg J."/>
            <person name="Griggs A."/>
            <person name="Gujja S."/>
            <person name="Hansen M."/>
            <person name="Howarth C."/>
            <person name="Imamovic A."/>
            <person name="Ireland A."/>
            <person name="Larimer J."/>
            <person name="McCowan C."/>
            <person name="Murphy C."/>
            <person name="Pearson M."/>
            <person name="Poon T.W."/>
            <person name="Priest M."/>
            <person name="Roberts A."/>
            <person name="Saif S."/>
            <person name="Shea T."/>
            <person name="Sykes S."/>
            <person name="Wortman J."/>
            <person name="Nusbaum C."/>
            <person name="Birren B."/>
        </authorList>
    </citation>
    <scope>NUCLEOTIDE SEQUENCE [LARGE SCALE GENOMIC DNA]</scope>
    <source>
        <strain evidence="2 3">INRA-310</strain>
    </source>
</reference>
<dbReference type="AlphaFoldDB" id="W2QD30"/>
<feature type="compositionally biased region" description="Polar residues" evidence="1">
    <location>
        <begin position="1"/>
        <end position="13"/>
    </location>
</feature>
<protein>
    <submittedName>
        <fullName evidence="2">Uncharacterized protein</fullName>
    </submittedName>
</protein>
<evidence type="ECO:0000313" key="3">
    <source>
        <dbReference type="Proteomes" id="UP000018817"/>
    </source>
</evidence>
<feature type="region of interest" description="Disordered" evidence="1">
    <location>
        <begin position="1"/>
        <end position="21"/>
    </location>
</feature>
<dbReference type="GeneID" id="20180175"/>
<organism evidence="2 3">
    <name type="scientific">Phytophthora nicotianae (strain INRA-310)</name>
    <name type="common">Phytophthora parasitica</name>
    <dbReference type="NCBI Taxonomy" id="761204"/>
    <lineage>
        <taxon>Eukaryota</taxon>
        <taxon>Sar</taxon>
        <taxon>Stramenopiles</taxon>
        <taxon>Oomycota</taxon>
        <taxon>Peronosporomycetes</taxon>
        <taxon>Peronosporales</taxon>
        <taxon>Peronosporaceae</taxon>
        <taxon>Phytophthora</taxon>
    </lineage>
</organism>
<name>W2QD30_PHYN3</name>
<evidence type="ECO:0000256" key="1">
    <source>
        <dbReference type="SAM" id="MobiDB-lite"/>
    </source>
</evidence>
<evidence type="ECO:0000313" key="2">
    <source>
        <dbReference type="EMBL" id="ETN10424.1"/>
    </source>
</evidence>
<reference evidence="3" key="1">
    <citation type="submission" date="2011-12" db="EMBL/GenBank/DDBJ databases">
        <authorList>
            <consortium name="The Broad Institute Genome Sequencing Platform"/>
            <person name="Russ C."/>
            <person name="Tyler B."/>
            <person name="Panabieres F."/>
            <person name="Shan W."/>
            <person name="Tripathy S."/>
            <person name="Grunwald N."/>
            <person name="Machado M."/>
            <person name="Young S.K."/>
            <person name="Zeng Q."/>
            <person name="Gargeya S."/>
            <person name="Fitzgerald M."/>
            <person name="Haas B."/>
            <person name="Abouelleil A."/>
            <person name="Alvarado L."/>
            <person name="Arachchi H.M."/>
            <person name="Berlin A."/>
            <person name="Chapman S.B."/>
            <person name="Gearin G."/>
            <person name="Goldberg J."/>
            <person name="Griggs A."/>
            <person name="Gujja S."/>
            <person name="Hansen M."/>
            <person name="Heiman D."/>
            <person name="Howarth C."/>
            <person name="Larimer J."/>
            <person name="Lui A."/>
            <person name="MacDonald P.J.P."/>
            <person name="McCowen C."/>
            <person name="Montmayeur A."/>
            <person name="Murphy C."/>
            <person name="Neiman D."/>
            <person name="Pearson M."/>
            <person name="Priest M."/>
            <person name="Roberts A."/>
            <person name="Saif S."/>
            <person name="Shea T."/>
            <person name="Sisk P."/>
            <person name="Stolte C."/>
            <person name="Sykes S."/>
            <person name="Wortman J."/>
            <person name="Nusbaum C."/>
            <person name="Birren B."/>
        </authorList>
    </citation>
    <scope>NUCLEOTIDE SEQUENCE [LARGE SCALE GENOMIC DNA]</scope>
    <source>
        <strain evidence="3">INRA-310</strain>
    </source>
</reference>
<accession>W2QD30</accession>
<dbReference type="Proteomes" id="UP000018817">
    <property type="component" value="Unassembled WGS sequence"/>
</dbReference>
<gene>
    <name evidence="2" type="ORF">PPTG_10563</name>
</gene>
<dbReference type="EMBL" id="KI669582">
    <property type="protein sequence ID" value="ETN10424.1"/>
    <property type="molecule type" value="Genomic_DNA"/>
</dbReference>
<dbReference type="RefSeq" id="XP_008904185.1">
    <property type="nucleotide sequence ID" value="XM_008905937.1"/>
</dbReference>
<proteinExistence type="predicted"/>
<sequence>MQEGLASTANSNTDKLDSCKANSSTDMLDTFTTNSRTGELTLDFSTNGQDASTADSNTDKMVFWLFLFRAHASR</sequence>